<dbReference type="Pfam" id="PF02613">
    <property type="entry name" value="Nitrate_red_del"/>
    <property type="match status" value="1"/>
</dbReference>
<sequence length="229" mass="25340">MRSLFRGHTRANRAPTQHRLIRQAASLLLSYPDEQLANRLAVVQELLDHTNGEPRRLLENTLDALRATDLLALQTDYVDTFDLRRGATMYLTYWTDGDTRNRGSAMHAFLQTYRDAGVRALGREAPDHLTVVLEFAALGDPDAGERLLTEHRIPLEVLRGALTERKSLYAPAVDAVCATLPPVTDQEERRAHRLAAAGPPAEAIGLQPFTLTVPPRRTSPEPTRHGGAG</sequence>
<evidence type="ECO:0000313" key="4">
    <source>
        <dbReference type="Proteomes" id="UP000471166"/>
    </source>
</evidence>
<dbReference type="GO" id="GO:0051131">
    <property type="term" value="P:chaperone-mediated protein complex assembly"/>
    <property type="evidence" value="ECO:0007669"/>
    <property type="project" value="InterPro"/>
</dbReference>
<dbReference type="GO" id="GO:0016530">
    <property type="term" value="F:metallochaperone activity"/>
    <property type="evidence" value="ECO:0007669"/>
    <property type="project" value="TreeGrafter"/>
</dbReference>
<evidence type="ECO:0000256" key="2">
    <source>
        <dbReference type="SAM" id="MobiDB-lite"/>
    </source>
</evidence>
<organism evidence="3 4">
    <name type="scientific">Nocardia cyriacigeorgica</name>
    <dbReference type="NCBI Taxonomy" id="135487"/>
    <lineage>
        <taxon>Bacteria</taxon>
        <taxon>Bacillati</taxon>
        <taxon>Actinomycetota</taxon>
        <taxon>Actinomycetes</taxon>
        <taxon>Mycobacteriales</taxon>
        <taxon>Nocardiaceae</taxon>
        <taxon>Nocardia</taxon>
    </lineage>
</organism>
<dbReference type="Proteomes" id="UP000471166">
    <property type="component" value="Unassembled WGS sequence"/>
</dbReference>
<dbReference type="RefSeq" id="WP_104361690.1">
    <property type="nucleotide sequence ID" value="NZ_CP107969.1"/>
</dbReference>
<name>A0A6P1CN23_9NOCA</name>
<dbReference type="AlphaFoldDB" id="A0A6P1CN23"/>
<protein>
    <submittedName>
        <fullName evidence="3">Nitrate reductase molybdenum cofactor assembly chaperone</fullName>
    </submittedName>
</protein>
<dbReference type="Gene3D" id="1.10.3480.10">
    <property type="entry name" value="TorD-like"/>
    <property type="match status" value="1"/>
</dbReference>
<dbReference type="InterPro" id="IPR003765">
    <property type="entry name" value="NO3_reductase_chaperone_NarJ"/>
</dbReference>
<proteinExistence type="predicted"/>
<dbReference type="GO" id="GO:0042128">
    <property type="term" value="P:nitrate assimilation"/>
    <property type="evidence" value="ECO:0007669"/>
    <property type="project" value="UniProtKB-KW"/>
</dbReference>
<dbReference type="PANTHER" id="PTHR43680">
    <property type="entry name" value="NITRATE REDUCTASE MOLYBDENUM COFACTOR ASSEMBLY CHAPERONE"/>
    <property type="match status" value="1"/>
</dbReference>
<dbReference type="EMBL" id="JAAGVB010000011">
    <property type="protein sequence ID" value="NEW32744.1"/>
    <property type="molecule type" value="Genomic_DNA"/>
</dbReference>
<keyword evidence="1" id="KW-0534">Nitrate assimilation</keyword>
<gene>
    <name evidence="3" type="primary">narJ</name>
    <name evidence="3" type="ORF">GV791_09240</name>
</gene>
<feature type="compositionally biased region" description="Basic and acidic residues" evidence="2">
    <location>
        <begin position="218"/>
        <end position="229"/>
    </location>
</feature>
<dbReference type="InterPro" id="IPR036411">
    <property type="entry name" value="TorD-like_sf"/>
</dbReference>
<dbReference type="SUPFAM" id="SSF89155">
    <property type="entry name" value="TorD-like"/>
    <property type="match status" value="1"/>
</dbReference>
<dbReference type="GO" id="GO:0051082">
    <property type="term" value="F:unfolded protein binding"/>
    <property type="evidence" value="ECO:0007669"/>
    <property type="project" value="InterPro"/>
</dbReference>
<dbReference type="InterPro" id="IPR020945">
    <property type="entry name" value="DMSO/NO3_reduct_chaperone"/>
</dbReference>
<dbReference type="PANTHER" id="PTHR43680:SF2">
    <property type="entry name" value="NITRATE REDUCTASE MOLYBDENUM COFACTOR ASSEMBLY CHAPERONE NARJ"/>
    <property type="match status" value="1"/>
</dbReference>
<evidence type="ECO:0000313" key="3">
    <source>
        <dbReference type="EMBL" id="NEW32744.1"/>
    </source>
</evidence>
<comment type="caution">
    <text evidence="3">The sequence shown here is derived from an EMBL/GenBank/DDBJ whole genome shotgun (WGS) entry which is preliminary data.</text>
</comment>
<reference evidence="3 4" key="1">
    <citation type="submission" date="2020-01" db="EMBL/GenBank/DDBJ databases">
        <title>Genetics and antimicrobial susceptibilities of Nocardia species isolated from the soil; a comparison with species isolated from humans.</title>
        <authorList>
            <person name="Carrasco G."/>
            <person name="Monzon S."/>
            <person name="Sansegundo M."/>
            <person name="Garcia E."/>
            <person name="Garrido N."/>
            <person name="Medina M.J."/>
            <person name="Villalon P."/>
            <person name="Ramirez-Arocha A.C."/>
            <person name="Jimenez P."/>
            <person name="Cuesta I."/>
            <person name="Valdezate S."/>
        </authorList>
    </citation>
    <scope>NUCLEOTIDE SEQUENCE [LARGE SCALE GENOMIC DNA]</scope>
    <source>
        <strain evidence="3 4">CNM20110626</strain>
    </source>
</reference>
<accession>A0A6P1CN23</accession>
<feature type="region of interest" description="Disordered" evidence="2">
    <location>
        <begin position="207"/>
        <end position="229"/>
    </location>
</feature>
<evidence type="ECO:0000256" key="1">
    <source>
        <dbReference type="ARBA" id="ARBA00023063"/>
    </source>
</evidence>
<dbReference type="NCBIfam" id="TIGR00684">
    <property type="entry name" value="narJ"/>
    <property type="match status" value="1"/>
</dbReference>